<reference evidence="2" key="1">
    <citation type="journal article" date="2020" name="Fungal Divers.">
        <title>Resolving the Mortierellaceae phylogeny through synthesis of multi-gene phylogenetics and phylogenomics.</title>
        <authorList>
            <person name="Vandepol N."/>
            <person name="Liber J."/>
            <person name="Desiro A."/>
            <person name="Na H."/>
            <person name="Kennedy M."/>
            <person name="Barry K."/>
            <person name="Grigoriev I.V."/>
            <person name="Miller A.N."/>
            <person name="O'Donnell K."/>
            <person name="Stajich J.E."/>
            <person name="Bonito G."/>
        </authorList>
    </citation>
    <scope>NUCLEOTIDE SEQUENCE</scope>
    <source>
        <strain evidence="2">NRRL 2591</strain>
    </source>
</reference>
<sequence length="170" mass="17353">MHFLTTTILSALVLVLSATAASAAGTGRLFPRAAPTPCDQCYEDSMILVQPACANLSNIGTINEFADSKLTPQHRKCYCSLPAGNAWYLTCQTTNKCNAEMMGYAAQFTEILRTRTVCPAGSGSGSGFGSGSGSGGATVNVPASDAMSRNIAASSVGAVTAVTAVFAALL</sequence>
<organism evidence="2 3">
    <name type="scientific">Mortierella hygrophila</name>
    <dbReference type="NCBI Taxonomy" id="979708"/>
    <lineage>
        <taxon>Eukaryota</taxon>
        <taxon>Fungi</taxon>
        <taxon>Fungi incertae sedis</taxon>
        <taxon>Mucoromycota</taxon>
        <taxon>Mortierellomycotina</taxon>
        <taxon>Mortierellomycetes</taxon>
        <taxon>Mortierellales</taxon>
        <taxon>Mortierellaceae</taxon>
        <taxon>Mortierella</taxon>
    </lineage>
</organism>
<feature type="signal peptide" evidence="1">
    <location>
        <begin position="1"/>
        <end position="23"/>
    </location>
</feature>
<gene>
    <name evidence="2" type="ORF">EC957_002897</name>
</gene>
<accession>A0A9P6F2U4</accession>
<dbReference type="EMBL" id="JAAAXW010000160">
    <property type="protein sequence ID" value="KAF9541656.1"/>
    <property type="molecule type" value="Genomic_DNA"/>
</dbReference>
<evidence type="ECO:0000313" key="3">
    <source>
        <dbReference type="Proteomes" id="UP000723463"/>
    </source>
</evidence>
<feature type="chain" id="PRO_5040262918" evidence="1">
    <location>
        <begin position="24"/>
        <end position="170"/>
    </location>
</feature>
<comment type="caution">
    <text evidence="2">The sequence shown here is derived from an EMBL/GenBank/DDBJ whole genome shotgun (WGS) entry which is preliminary data.</text>
</comment>
<keyword evidence="3" id="KW-1185">Reference proteome</keyword>
<proteinExistence type="predicted"/>
<evidence type="ECO:0000256" key="1">
    <source>
        <dbReference type="SAM" id="SignalP"/>
    </source>
</evidence>
<protein>
    <submittedName>
        <fullName evidence="2">Uncharacterized protein</fullName>
    </submittedName>
</protein>
<dbReference type="Proteomes" id="UP000723463">
    <property type="component" value="Unassembled WGS sequence"/>
</dbReference>
<keyword evidence="1" id="KW-0732">Signal</keyword>
<dbReference type="AlphaFoldDB" id="A0A9P6F2U4"/>
<name>A0A9P6F2U4_9FUNG</name>
<evidence type="ECO:0000313" key="2">
    <source>
        <dbReference type="EMBL" id="KAF9541656.1"/>
    </source>
</evidence>